<keyword evidence="1" id="KW-0472">Membrane</keyword>
<keyword evidence="2" id="KW-0732">Signal</keyword>
<feature type="chain" id="PRO_5026692330" description="Integral membrane protein" evidence="2">
    <location>
        <begin position="16"/>
        <end position="142"/>
    </location>
</feature>
<evidence type="ECO:0000313" key="3">
    <source>
        <dbReference type="EMBL" id="CAA9544313.1"/>
    </source>
</evidence>
<organism evidence="3">
    <name type="scientific">uncultured Thermomicrobiales bacterium</name>
    <dbReference type="NCBI Taxonomy" id="1645740"/>
    <lineage>
        <taxon>Bacteria</taxon>
        <taxon>Pseudomonadati</taxon>
        <taxon>Thermomicrobiota</taxon>
        <taxon>Thermomicrobia</taxon>
        <taxon>Thermomicrobiales</taxon>
        <taxon>environmental samples</taxon>
    </lineage>
</organism>
<protein>
    <recommendedName>
        <fullName evidence="4">Integral membrane protein</fullName>
    </recommendedName>
</protein>
<dbReference type="InterPro" id="IPR037185">
    <property type="entry name" value="EmrE-like"/>
</dbReference>
<evidence type="ECO:0000256" key="2">
    <source>
        <dbReference type="SAM" id="SignalP"/>
    </source>
</evidence>
<name>A0A6J4U947_9BACT</name>
<dbReference type="EMBL" id="CADCWL010000010">
    <property type="protein sequence ID" value="CAA9544313.1"/>
    <property type="molecule type" value="Genomic_DNA"/>
</dbReference>
<reference evidence="3" key="1">
    <citation type="submission" date="2020-02" db="EMBL/GenBank/DDBJ databases">
        <authorList>
            <person name="Meier V. D."/>
        </authorList>
    </citation>
    <scope>NUCLEOTIDE SEQUENCE</scope>
    <source>
        <strain evidence="3">AVDCRST_MAG19</strain>
    </source>
</reference>
<keyword evidence="1" id="KW-0812">Transmembrane</keyword>
<accession>A0A6J4U947</accession>
<sequence length="142" mass="13432">MIAALLALAAAAAYGASDFVAGVAAKRLAAVLHALWSQAVDAVLVGAPAVASRQGPHAAGRRRPGRRGGGVGAAGMILSYRAMALGPTSVAVPLAASGAAVPVVAGFAGGDPPGPVALLGLTAVILGLVLALVGTLLVAAGS</sequence>
<dbReference type="AlphaFoldDB" id="A0A6J4U947"/>
<feature type="transmembrane region" description="Helical" evidence="1">
    <location>
        <begin position="116"/>
        <end position="140"/>
    </location>
</feature>
<proteinExistence type="predicted"/>
<evidence type="ECO:0000256" key="1">
    <source>
        <dbReference type="SAM" id="Phobius"/>
    </source>
</evidence>
<feature type="signal peptide" evidence="2">
    <location>
        <begin position="1"/>
        <end position="15"/>
    </location>
</feature>
<dbReference type="SUPFAM" id="SSF103481">
    <property type="entry name" value="Multidrug resistance efflux transporter EmrE"/>
    <property type="match status" value="1"/>
</dbReference>
<feature type="transmembrane region" description="Helical" evidence="1">
    <location>
        <begin position="73"/>
        <end position="96"/>
    </location>
</feature>
<keyword evidence="1" id="KW-1133">Transmembrane helix</keyword>
<evidence type="ECO:0008006" key="4">
    <source>
        <dbReference type="Google" id="ProtNLM"/>
    </source>
</evidence>
<gene>
    <name evidence="3" type="ORF">AVDCRST_MAG19-170</name>
</gene>